<keyword evidence="6" id="KW-0812">Transmembrane</keyword>
<keyword evidence="10" id="KW-1133">Transmembrane helix</keyword>
<dbReference type="InterPro" id="IPR002429">
    <property type="entry name" value="CcO_II-like_C"/>
</dbReference>
<dbReference type="PANTHER" id="PTHR22888">
    <property type="entry name" value="CYTOCHROME C OXIDASE, SUBUNIT II"/>
    <property type="match status" value="1"/>
</dbReference>
<proteinExistence type="inferred from homology"/>
<organism evidence="15 16">
    <name type="scientific">Bacteriovorax stolpii</name>
    <name type="common">Bdellovibrio stolpii</name>
    <dbReference type="NCBI Taxonomy" id="960"/>
    <lineage>
        <taxon>Bacteria</taxon>
        <taxon>Pseudomonadati</taxon>
        <taxon>Bdellovibrionota</taxon>
        <taxon>Bacteriovoracia</taxon>
        <taxon>Bacteriovoracales</taxon>
        <taxon>Bacteriovoracaceae</taxon>
        <taxon>Bacteriovorax</taxon>
    </lineage>
</organism>
<dbReference type="InterPro" id="IPR001505">
    <property type="entry name" value="Copper_CuA"/>
</dbReference>
<dbReference type="KEGG" id="bsto:C0V70_01155"/>
<dbReference type="InterPro" id="IPR045187">
    <property type="entry name" value="CcO_II"/>
</dbReference>
<dbReference type="EC" id="7.1.1.9" evidence="3"/>
<keyword evidence="11" id="KW-0186">Copper</keyword>
<evidence type="ECO:0000256" key="13">
    <source>
        <dbReference type="ARBA" id="ARBA00024688"/>
    </source>
</evidence>
<dbReference type="InterPro" id="IPR014222">
    <property type="entry name" value="Cyt_c_oxidase_su2"/>
</dbReference>
<dbReference type="PROSITE" id="PS50857">
    <property type="entry name" value="COX2_CUA"/>
    <property type="match status" value="1"/>
</dbReference>
<accession>A0A2K9NMJ7</accession>
<evidence type="ECO:0000256" key="12">
    <source>
        <dbReference type="ARBA" id="ARBA00023136"/>
    </source>
</evidence>
<dbReference type="AlphaFoldDB" id="A0A2K9NMJ7"/>
<comment type="subcellular location">
    <subcellularLocation>
        <location evidence="1">Membrane</location>
        <topology evidence="1">Multi-pass membrane protein</topology>
    </subcellularLocation>
</comment>
<sequence length="271" mass="31397">MNLLLNFFMKYFVAGAQANVSFFEAIKPPVDISTTGHLIDSLFMLTTWLILFFFVLVCLGLFGFSYLYSKKKHPKAHYTHGTSRKQIAIVAAIGALVFIMVDMQITTISNRDFVNVFLKYPDEKEDIIRVEVLGQQWAWNFRYPGKDGIFNTEDDVVTLNDLRLPVGKKVIFQVTSKDVIHSLYFPNARQKVDAMPGRISRLWYELTKPGLYDIACAEMCGTFHYRMQAKLTVYTQEEYKTWMGEMQERALNVTEKDNADIFWGWKWVASN</sequence>
<dbReference type="GO" id="GO:0042773">
    <property type="term" value="P:ATP synthesis coupled electron transport"/>
    <property type="evidence" value="ECO:0007669"/>
    <property type="project" value="TreeGrafter"/>
</dbReference>
<evidence type="ECO:0000256" key="6">
    <source>
        <dbReference type="ARBA" id="ARBA00022692"/>
    </source>
</evidence>
<dbReference type="PANTHER" id="PTHR22888:SF9">
    <property type="entry name" value="CYTOCHROME C OXIDASE SUBUNIT 2"/>
    <property type="match status" value="1"/>
</dbReference>
<comment type="similarity">
    <text evidence="2">Belongs to the cytochrome c oxidase subunit 2 family.</text>
</comment>
<evidence type="ECO:0000313" key="16">
    <source>
        <dbReference type="Proteomes" id="UP000235584"/>
    </source>
</evidence>
<gene>
    <name evidence="15" type="primary">coxB</name>
    <name evidence="15" type="ORF">C0V70_01155</name>
</gene>
<dbReference type="GO" id="GO:0016020">
    <property type="term" value="C:membrane"/>
    <property type="evidence" value="ECO:0007669"/>
    <property type="project" value="UniProtKB-SubCell"/>
</dbReference>
<keyword evidence="5" id="KW-0679">Respiratory chain</keyword>
<dbReference type="CDD" id="cd13919">
    <property type="entry name" value="CuRO_HCO_II_like_5"/>
    <property type="match status" value="1"/>
</dbReference>
<dbReference type="PROSITE" id="PS00078">
    <property type="entry name" value="COX2"/>
    <property type="match status" value="1"/>
</dbReference>
<keyword evidence="8" id="KW-1278">Translocase</keyword>
<dbReference type="GO" id="GO:0004129">
    <property type="term" value="F:cytochrome-c oxidase activity"/>
    <property type="evidence" value="ECO:0007669"/>
    <property type="project" value="UniProtKB-EC"/>
</dbReference>
<dbReference type="SUPFAM" id="SSF49503">
    <property type="entry name" value="Cupredoxins"/>
    <property type="match status" value="1"/>
</dbReference>
<evidence type="ECO:0000256" key="3">
    <source>
        <dbReference type="ARBA" id="ARBA00012949"/>
    </source>
</evidence>
<evidence type="ECO:0000256" key="4">
    <source>
        <dbReference type="ARBA" id="ARBA00022448"/>
    </source>
</evidence>
<name>A0A2K9NMJ7_BACTC</name>
<keyword evidence="9" id="KW-0249">Electron transport</keyword>
<protein>
    <recommendedName>
        <fullName evidence="3">cytochrome-c oxidase</fullName>
        <ecNumber evidence="3">7.1.1.9</ecNumber>
    </recommendedName>
    <alternativeName>
        <fullName evidence="14">Cytochrome aa3 subunit 2</fullName>
    </alternativeName>
</protein>
<reference evidence="15 16" key="1">
    <citation type="submission" date="2018-01" db="EMBL/GenBank/DDBJ databases">
        <title>Complete genome sequence of Bacteriovorax stolpii DSM12778.</title>
        <authorList>
            <person name="Tang B."/>
            <person name="Chang J."/>
        </authorList>
    </citation>
    <scope>NUCLEOTIDE SEQUENCE [LARGE SCALE GENOMIC DNA]</scope>
    <source>
        <strain evidence="15 16">DSM 12778</strain>
    </source>
</reference>
<keyword evidence="7" id="KW-0479">Metal-binding</keyword>
<keyword evidence="12" id="KW-0472">Membrane</keyword>
<dbReference type="Proteomes" id="UP000235584">
    <property type="component" value="Chromosome"/>
</dbReference>
<comment type="function">
    <text evidence="13">Subunits I and II form the functional core of the enzyme complex. Electrons originating in cytochrome c are transferred via heme a and Cu(A) to the binuclear center formed by heme a3 and Cu(B).</text>
</comment>
<dbReference type="InterPro" id="IPR036257">
    <property type="entry name" value="Cyt_c_oxidase_su2_TM_sf"/>
</dbReference>
<dbReference type="EMBL" id="CP025704">
    <property type="protein sequence ID" value="AUN96737.1"/>
    <property type="molecule type" value="Genomic_DNA"/>
</dbReference>
<evidence type="ECO:0000256" key="9">
    <source>
        <dbReference type="ARBA" id="ARBA00022982"/>
    </source>
</evidence>
<dbReference type="Gene3D" id="2.60.40.420">
    <property type="entry name" value="Cupredoxins - blue copper proteins"/>
    <property type="match status" value="1"/>
</dbReference>
<evidence type="ECO:0000256" key="7">
    <source>
        <dbReference type="ARBA" id="ARBA00022723"/>
    </source>
</evidence>
<dbReference type="NCBIfam" id="TIGR02866">
    <property type="entry name" value="CoxB"/>
    <property type="match status" value="1"/>
</dbReference>
<evidence type="ECO:0000256" key="2">
    <source>
        <dbReference type="ARBA" id="ARBA00007866"/>
    </source>
</evidence>
<dbReference type="GO" id="GO:0005507">
    <property type="term" value="F:copper ion binding"/>
    <property type="evidence" value="ECO:0007669"/>
    <property type="project" value="InterPro"/>
</dbReference>
<dbReference type="OrthoDB" id="9781261at2"/>
<keyword evidence="4" id="KW-0813">Transport</keyword>
<evidence type="ECO:0000256" key="14">
    <source>
        <dbReference type="ARBA" id="ARBA00031399"/>
    </source>
</evidence>
<keyword evidence="16" id="KW-1185">Reference proteome</keyword>
<evidence type="ECO:0000256" key="11">
    <source>
        <dbReference type="ARBA" id="ARBA00023008"/>
    </source>
</evidence>
<evidence type="ECO:0000256" key="8">
    <source>
        <dbReference type="ARBA" id="ARBA00022967"/>
    </source>
</evidence>
<dbReference type="GO" id="GO:0016491">
    <property type="term" value="F:oxidoreductase activity"/>
    <property type="evidence" value="ECO:0007669"/>
    <property type="project" value="InterPro"/>
</dbReference>
<evidence type="ECO:0000313" key="15">
    <source>
        <dbReference type="EMBL" id="AUN96737.1"/>
    </source>
</evidence>
<dbReference type="RefSeq" id="WP_102242032.1">
    <property type="nucleotide sequence ID" value="NZ_CP025704.1"/>
</dbReference>
<evidence type="ECO:0000256" key="10">
    <source>
        <dbReference type="ARBA" id="ARBA00022989"/>
    </source>
</evidence>
<dbReference type="InterPro" id="IPR008972">
    <property type="entry name" value="Cupredoxin"/>
</dbReference>
<dbReference type="Gene3D" id="1.10.287.90">
    <property type="match status" value="1"/>
</dbReference>
<dbReference type="Pfam" id="PF00116">
    <property type="entry name" value="COX2"/>
    <property type="match status" value="1"/>
</dbReference>
<evidence type="ECO:0000256" key="1">
    <source>
        <dbReference type="ARBA" id="ARBA00004141"/>
    </source>
</evidence>
<evidence type="ECO:0000256" key="5">
    <source>
        <dbReference type="ARBA" id="ARBA00022660"/>
    </source>
</evidence>